<protein>
    <submittedName>
        <fullName evidence="4">Alkanesulfonate monooxygenase SsuD/methylene tetrahydromethanopterin reductase-like flavin-dependent oxidoreductase (Luciferase family)</fullName>
    </submittedName>
</protein>
<keyword evidence="2 4" id="KW-0503">Monooxygenase</keyword>
<dbReference type="GO" id="GO:0005829">
    <property type="term" value="C:cytosol"/>
    <property type="evidence" value="ECO:0007669"/>
    <property type="project" value="TreeGrafter"/>
</dbReference>
<dbReference type="EMBL" id="JACIFP010000001">
    <property type="protein sequence ID" value="MBB4133981.1"/>
    <property type="molecule type" value="Genomic_DNA"/>
</dbReference>
<gene>
    <name evidence="4" type="ORF">BKA16_000533</name>
</gene>
<evidence type="ECO:0000259" key="3">
    <source>
        <dbReference type="Pfam" id="PF00296"/>
    </source>
</evidence>
<evidence type="ECO:0000256" key="2">
    <source>
        <dbReference type="ARBA" id="ARBA00023033"/>
    </source>
</evidence>
<feature type="domain" description="Luciferase-like" evidence="3">
    <location>
        <begin position="1"/>
        <end position="319"/>
    </location>
</feature>
<dbReference type="Pfam" id="PF00296">
    <property type="entry name" value="Bac_luciferase"/>
    <property type="match status" value="1"/>
</dbReference>
<dbReference type="GO" id="GO:0016705">
    <property type="term" value="F:oxidoreductase activity, acting on paired donors, with incorporation or reduction of molecular oxygen"/>
    <property type="evidence" value="ECO:0007669"/>
    <property type="project" value="InterPro"/>
</dbReference>
<comment type="caution">
    <text evidence="4">The sequence shown here is derived from an EMBL/GenBank/DDBJ whole genome shotgun (WGS) entry which is preliminary data.</text>
</comment>
<dbReference type="SUPFAM" id="SSF51679">
    <property type="entry name" value="Bacterial luciferase-like"/>
    <property type="match status" value="1"/>
</dbReference>
<dbReference type="InterPro" id="IPR011251">
    <property type="entry name" value="Luciferase-like_dom"/>
</dbReference>
<dbReference type="InterPro" id="IPR036661">
    <property type="entry name" value="Luciferase-like_sf"/>
</dbReference>
<dbReference type="Proteomes" id="UP000551501">
    <property type="component" value="Unassembled WGS sequence"/>
</dbReference>
<keyword evidence="5" id="KW-1185">Reference proteome</keyword>
<sequence>MRFIFMSEGETQPGHTHEHRYRELVDEVLLAEEVGFDAFGTSEQHVAIGTASTSAPEVIYPYLMALTSRIRFVHLVTLLPTRINHALRVAERLATEDILSNGRVELGVGRGNTTLALRAFEVSPAENKAQQLEGLEVIRRALHNDVFSYVGEHYKIPPRGLVPRGLQKPYPPIHMATGSPESVRAAAELGVGAIVGGFYLGFEFIENMLRIYDDALAGATHTYPLQAEKIVAVAGGMHCADTRDEALRWARSLTDTVALSTDAYQRLAKLSSDYQYMGAVKDVDFTDENYMFNDSAGFIVGDPDDCVAQVQRFADLGADSLVMRIDGLPHEELMKSIEMFGKYVIPKFKNPRAVVRDSDDILADIRAARPAHYAEVEAFNNSKQQVTETATAGESR</sequence>
<dbReference type="RefSeq" id="WP_183369189.1">
    <property type="nucleotide sequence ID" value="NZ_BAABHL010000063.1"/>
</dbReference>
<dbReference type="Gene3D" id="3.20.20.30">
    <property type="entry name" value="Luciferase-like domain"/>
    <property type="match status" value="1"/>
</dbReference>
<name>A0A840ER28_9ACTN</name>
<evidence type="ECO:0000313" key="4">
    <source>
        <dbReference type="EMBL" id="MBB4133981.1"/>
    </source>
</evidence>
<dbReference type="InterPro" id="IPR050766">
    <property type="entry name" value="Bact_Lucif_Oxidored"/>
</dbReference>
<evidence type="ECO:0000256" key="1">
    <source>
        <dbReference type="ARBA" id="ARBA00023002"/>
    </source>
</evidence>
<dbReference type="PANTHER" id="PTHR30137:SF8">
    <property type="entry name" value="BLR5498 PROTEIN"/>
    <property type="match status" value="1"/>
</dbReference>
<evidence type="ECO:0000313" key="5">
    <source>
        <dbReference type="Proteomes" id="UP000551501"/>
    </source>
</evidence>
<dbReference type="AlphaFoldDB" id="A0A840ER28"/>
<dbReference type="GO" id="GO:0004497">
    <property type="term" value="F:monooxygenase activity"/>
    <property type="evidence" value="ECO:0007669"/>
    <property type="project" value="UniProtKB-KW"/>
</dbReference>
<dbReference type="PANTHER" id="PTHR30137">
    <property type="entry name" value="LUCIFERASE-LIKE MONOOXYGENASE"/>
    <property type="match status" value="1"/>
</dbReference>
<reference evidence="4 5" key="1">
    <citation type="submission" date="2020-08" db="EMBL/GenBank/DDBJ databases">
        <title>Sequencing the genomes of 1000 actinobacteria strains.</title>
        <authorList>
            <person name="Klenk H.-P."/>
        </authorList>
    </citation>
    <scope>NUCLEOTIDE SEQUENCE [LARGE SCALE GENOMIC DNA]</scope>
    <source>
        <strain evidence="4 5">DSM 45298</strain>
    </source>
</reference>
<keyword evidence="1" id="KW-0560">Oxidoreductase</keyword>
<proteinExistence type="predicted"/>
<organism evidence="4 5">
    <name type="scientific">Gordonia humi</name>
    <dbReference type="NCBI Taxonomy" id="686429"/>
    <lineage>
        <taxon>Bacteria</taxon>
        <taxon>Bacillati</taxon>
        <taxon>Actinomycetota</taxon>
        <taxon>Actinomycetes</taxon>
        <taxon>Mycobacteriales</taxon>
        <taxon>Gordoniaceae</taxon>
        <taxon>Gordonia</taxon>
    </lineage>
</organism>
<accession>A0A840ER28</accession>